<dbReference type="EMBL" id="JAWHQM010000032">
    <property type="protein sequence ID" value="KAK5633419.1"/>
    <property type="molecule type" value="Genomic_DNA"/>
</dbReference>
<evidence type="ECO:0000313" key="3">
    <source>
        <dbReference type="Proteomes" id="UP001305414"/>
    </source>
</evidence>
<protein>
    <submittedName>
        <fullName evidence="2">Uncharacterized protein</fullName>
    </submittedName>
</protein>
<sequence>MKITHALFKYFSQLLAQKHNLFRNLPDRSKKMDQRGVAQKHLPEVALVDASQPSYEAPSSMPILLTESPICDQAPPFSQNAETSLWFKDILARLQQASNGSQPQNSGISRTKPRGISI</sequence>
<keyword evidence="3" id="KW-1185">Reference proteome</keyword>
<feature type="region of interest" description="Disordered" evidence="1">
    <location>
        <begin position="97"/>
        <end position="118"/>
    </location>
</feature>
<gene>
    <name evidence="2" type="ORF">RRF57_009133</name>
</gene>
<feature type="compositionally biased region" description="Polar residues" evidence="1">
    <location>
        <begin position="97"/>
        <end position="109"/>
    </location>
</feature>
<comment type="caution">
    <text evidence="2">The sequence shown here is derived from an EMBL/GenBank/DDBJ whole genome shotgun (WGS) entry which is preliminary data.</text>
</comment>
<proteinExistence type="predicted"/>
<dbReference type="AlphaFoldDB" id="A0AAN7UZ13"/>
<accession>A0AAN7UZ13</accession>
<name>A0AAN7UZ13_9PEZI</name>
<organism evidence="2 3">
    <name type="scientific">Xylaria bambusicola</name>
    <dbReference type="NCBI Taxonomy" id="326684"/>
    <lineage>
        <taxon>Eukaryota</taxon>
        <taxon>Fungi</taxon>
        <taxon>Dikarya</taxon>
        <taxon>Ascomycota</taxon>
        <taxon>Pezizomycotina</taxon>
        <taxon>Sordariomycetes</taxon>
        <taxon>Xylariomycetidae</taxon>
        <taxon>Xylariales</taxon>
        <taxon>Xylariaceae</taxon>
        <taxon>Xylaria</taxon>
    </lineage>
</organism>
<evidence type="ECO:0000313" key="2">
    <source>
        <dbReference type="EMBL" id="KAK5633419.1"/>
    </source>
</evidence>
<dbReference type="Proteomes" id="UP001305414">
    <property type="component" value="Unassembled WGS sequence"/>
</dbReference>
<reference evidence="2 3" key="1">
    <citation type="submission" date="2023-10" db="EMBL/GenBank/DDBJ databases">
        <title>Draft genome sequence of Xylaria bambusicola isolate GMP-LS, the root and basal stem rot pathogen of sugarcane in Indonesia.</title>
        <authorList>
            <person name="Selvaraj P."/>
            <person name="Muralishankar V."/>
            <person name="Muruganantham S."/>
            <person name="Sp S."/>
            <person name="Haryani S."/>
            <person name="Lau K.J.X."/>
            <person name="Naqvi N.I."/>
        </authorList>
    </citation>
    <scope>NUCLEOTIDE SEQUENCE [LARGE SCALE GENOMIC DNA]</scope>
    <source>
        <strain evidence="2">GMP-LS</strain>
    </source>
</reference>
<evidence type="ECO:0000256" key="1">
    <source>
        <dbReference type="SAM" id="MobiDB-lite"/>
    </source>
</evidence>